<dbReference type="RefSeq" id="WP_085795507.1">
    <property type="nucleotide sequence ID" value="NZ_FWFO01000001.1"/>
</dbReference>
<evidence type="ECO:0000313" key="2">
    <source>
        <dbReference type="Proteomes" id="UP000193077"/>
    </source>
</evidence>
<gene>
    <name evidence="1" type="ORF">TRL7639_01975</name>
</gene>
<reference evidence="1 2" key="1">
    <citation type="submission" date="2017-03" db="EMBL/GenBank/DDBJ databases">
        <authorList>
            <person name="Afonso C.L."/>
            <person name="Miller P.J."/>
            <person name="Scott M.A."/>
            <person name="Spackman E."/>
            <person name="Goraichik I."/>
            <person name="Dimitrov K.M."/>
            <person name="Suarez D.L."/>
            <person name="Swayne D.E."/>
        </authorList>
    </citation>
    <scope>NUCLEOTIDE SEQUENCE [LARGE SCALE GENOMIC DNA]</scope>
    <source>
        <strain evidence="1 2">CECT 7639</strain>
    </source>
</reference>
<proteinExistence type="predicted"/>
<evidence type="ECO:0000313" key="1">
    <source>
        <dbReference type="EMBL" id="SLN38864.1"/>
    </source>
</evidence>
<dbReference type="OrthoDB" id="7639273at2"/>
<organism evidence="1 2">
    <name type="scientific">Falsiruegeria litorea R37</name>
    <dbReference type="NCBI Taxonomy" id="1200284"/>
    <lineage>
        <taxon>Bacteria</taxon>
        <taxon>Pseudomonadati</taxon>
        <taxon>Pseudomonadota</taxon>
        <taxon>Alphaproteobacteria</taxon>
        <taxon>Rhodobacterales</taxon>
        <taxon>Roseobacteraceae</taxon>
        <taxon>Falsiruegeria</taxon>
    </lineage>
</organism>
<dbReference type="Proteomes" id="UP000193077">
    <property type="component" value="Unassembled WGS sequence"/>
</dbReference>
<keyword evidence="2" id="KW-1185">Reference proteome</keyword>
<accession>A0A1Y5SEG2</accession>
<protein>
    <submittedName>
        <fullName evidence="1">Uncharacterized protein</fullName>
    </submittedName>
</protein>
<sequence>MSFWSTLTYPFRSAPRKPLAARQPKLEHRETPLGMEATDLDVVEATIRQNQSLERSGTLFGQPKGSFAQAADRTVRTFKDDETYAAEYHRTFGKKD</sequence>
<dbReference type="EMBL" id="FWFO01000001">
    <property type="protein sequence ID" value="SLN38864.1"/>
    <property type="molecule type" value="Genomic_DNA"/>
</dbReference>
<name>A0A1Y5SEG2_9RHOB</name>
<dbReference type="AlphaFoldDB" id="A0A1Y5SEG2"/>